<organism evidence="12 13">
    <name type="scientific">Bradymonas sediminis</name>
    <dbReference type="NCBI Taxonomy" id="1548548"/>
    <lineage>
        <taxon>Bacteria</taxon>
        <taxon>Deltaproteobacteria</taxon>
        <taxon>Bradymonadales</taxon>
        <taxon>Bradymonadaceae</taxon>
        <taxon>Bradymonas</taxon>
    </lineage>
</organism>
<accession>A0A2Z4FKK1</accession>
<comment type="function">
    <text evidence="5">CzcA and CzcB together would act in zinc efflux nearly as effectively as the complete czc efflux system (CzcABC). The CzcB protein is thought to funnel zinc cations to the CzcA transport protein.</text>
</comment>
<keyword evidence="13" id="KW-1185">Reference proteome</keyword>
<dbReference type="PANTHER" id="PTHR30097:SF4">
    <property type="entry name" value="SLR6042 PROTEIN"/>
    <property type="match status" value="1"/>
</dbReference>
<name>A0A2Z4FKK1_9DELT</name>
<dbReference type="FunFam" id="2.40.30.170:FF:000010">
    <property type="entry name" value="Efflux RND transporter periplasmic adaptor subunit"/>
    <property type="match status" value="1"/>
</dbReference>
<evidence type="ECO:0000256" key="1">
    <source>
        <dbReference type="ARBA" id="ARBA00009477"/>
    </source>
</evidence>
<feature type="chain" id="PRO_5043601874" evidence="7">
    <location>
        <begin position="28"/>
        <end position="402"/>
    </location>
</feature>
<dbReference type="InterPro" id="IPR058792">
    <property type="entry name" value="Beta-barrel_RND_2"/>
</dbReference>
<feature type="domain" description="CzcB-like barrel-sandwich hybrid" evidence="10">
    <location>
        <begin position="90"/>
        <end position="231"/>
    </location>
</feature>
<dbReference type="Proteomes" id="UP000249799">
    <property type="component" value="Chromosome"/>
</dbReference>
<feature type="domain" description="CusB-like beta-barrel" evidence="9">
    <location>
        <begin position="234"/>
        <end position="310"/>
    </location>
</feature>
<dbReference type="Gene3D" id="1.10.287.470">
    <property type="entry name" value="Helix hairpin bin"/>
    <property type="match status" value="1"/>
</dbReference>
<gene>
    <name evidence="12" type="ORF">DN745_09255</name>
</gene>
<feature type="signal peptide" evidence="7">
    <location>
        <begin position="1"/>
        <end position="27"/>
    </location>
</feature>
<dbReference type="InterPro" id="IPR051909">
    <property type="entry name" value="MFP_Cation_Efflux"/>
</dbReference>
<dbReference type="GO" id="GO:0060003">
    <property type="term" value="P:copper ion export"/>
    <property type="evidence" value="ECO:0007669"/>
    <property type="project" value="TreeGrafter"/>
</dbReference>
<protein>
    <submittedName>
        <fullName evidence="12">Uncharacterized protein</fullName>
    </submittedName>
</protein>
<dbReference type="SUPFAM" id="SSF111369">
    <property type="entry name" value="HlyD-like secretion proteins"/>
    <property type="match status" value="1"/>
</dbReference>
<dbReference type="InterPro" id="IPR058648">
    <property type="entry name" value="HH_CzcB-like"/>
</dbReference>
<evidence type="ECO:0000256" key="4">
    <source>
        <dbReference type="ARBA" id="ARBA00043263"/>
    </source>
</evidence>
<dbReference type="RefSeq" id="WP_111334222.1">
    <property type="nucleotide sequence ID" value="NZ_CP030032.1"/>
</dbReference>
<dbReference type="InterPro" id="IPR058649">
    <property type="entry name" value="CzcB_C"/>
</dbReference>
<dbReference type="NCBIfam" id="TIGR01730">
    <property type="entry name" value="RND_mfp"/>
    <property type="match status" value="1"/>
</dbReference>
<keyword evidence="4" id="KW-0105">Cadmium resistance</keyword>
<evidence type="ECO:0000256" key="3">
    <source>
        <dbReference type="ARBA" id="ARBA00022833"/>
    </source>
</evidence>
<evidence type="ECO:0000259" key="9">
    <source>
        <dbReference type="Pfam" id="PF25954"/>
    </source>
</evidence>
<dbReference type="GO" id="GO:0046686">
    <property type="term" value="P:response to cadmium ion"/>
    <property type="evidence" value="ECO:0007669"/>
    <property type="project" value="UniProtKB-KW"/>
</dbReference>
<feature type="domain" description="CzcB-like alpha-helical hairpin" evidence="8">
    <location>
        <begin position="129"/>
        <end position="187"/>
    </location>
</feature>
<dbReference type="Pfam" id="PF25954">
    <property type="entry name" value="Beta-barrel_RND_2"/>
    <property type="match status" value="1"/>
</dbReference>
<keyword evidence="7" id="KW-0732">Signal</keyword>
<dbReference type="AlphaFoldDB" id="A0A2Z4FKK1"/>
<dbReference type="InterPro" id="IPR058647">
    <property type="entry name" value="BSH_CzcB-like"/>
</dbReference>
<reference evidence="12 13" key="1">
    <citation type="submission" date="2018-06" db="EMBL/GenBank/DDBJ databases">
        <title>Lujinxingia sediminis gen. nov. sp. nov., a new facultative anaerobic member of the class Deltaproteobacteria, and proposal of Lujinxingaceae fam. nov.</title>
        <authorList>
            <person name="Guo L.-Y."/>
            <person name="Li C.-M."/>
            <person name="Wang S."/>
            <person name="Du Z.-J."/>
        </authorList>
    </citation>
    <scope>NUCLEOTIDE SEQUENCE [LARGE SCALE GENOMIC DNA]</scope>
    <source>
        <strain evidence="12 13">FA350</strain>
    </source>
</reference>
<dbReference type="GO" id="GO:0015679">
    <property type="term" value="P:plasma membrane copper ion transport"/>
    <property type="evidence" value="ECO:0007669"/>
    <property type="project" value="TreeGrafter"/>
</dbReference>
<dbReference type="FunFam" id="2.40.420.20:FF:000006">
    <property type="entry name" value="RND family efflux transporter MFP subunit"/>
    <property type="match status" value="1"/>
</dbReference>
<feature type="compositionally biased region" description="Basic and acidic residues" evidence="6">
    <location>
        <begin position="28"/>
        <end position="48"/>
    </location>
</feature>
<dbReference type="GO" id="GO:0022857">
    <property type="term" value="F:transmembrane transporter activity"/>
    <property type="evidence" value="ECO:0007669"/>
    <property type="project" value="InterPro"/>
</dbReference>
<dbReference type="Pfam" id="PF25975">
    <property type="entry name" value="CzcB_C"/>
    <property type="match status" value="1"/>
</dbReference>
<sequence>MNISTMTYKFLFIFGALTLAACSPSSAKNDHGHDDHADEAHADDEHPETNVVKLTPAALKRSDIQTRPPTAGALKEQLRVPAQVDFDPNRVAHISTFVQGQIVDIGPNIGDPVKANEKLATVRSVTLGQARAGLSTARAQFEVAENNYERQKLLRAEGINSERSLAEAQAELHEARAARDAAQSKLTVLGDAGKSGSRLTLRSPIDGVVHERPAIRGESVAPGDDLFVIADTSRVWILGQVYEQQVANLKVGMRAGLTLAAYPGKRWEGQLDYIAGALDPKTRTLTVRVELDNPDGQLRPGLLGTLWLAANPADADADAETPPTSLHIPRDAVQELHGRSVVFVARGEPGEFHAEPVALGRESGGQVEVLDGLAPDASVVVQGAFILKSELMRGELGDGHAH</sequence>
<evidence type="ECO:0000256" key="6">
    <source>
        <dbReference type="SAM" id="MobiDB-lite"/>
    </source>
</evidence>
<dbReference type="Pfam" id="PF25973">
    <property type="entry name" value="BSH_CzcB"/>
    <property type="match status" value="1"/>
</dbReference>
<feature type="domain" description="CzcB-like C-terminal circularly permuted SH3-like" evidence="11">
    <location>
        <begin position="327"/>
        <end position="388"/>
    </location>
</feature>
<keyword evidence="3" id="KW-0862">Zinc</keyword>
<evidence type="ECO:0000313" key="13">
    <source>
        <dbReference type="Proteomes" id="UP000249799"/>
    </source>
</evidence>
<dbReference type="Pfam" id="PF25893">
    <property type="entry name" value="HH_CzcB"/>
    <property type="match status" value="1"/>
</dbReference>
<dbReference type="Gene3D" id="2.40.420.20">
    <property type="match status" value="1"/>
</dbReference>
<evidence type="ECO:0000259" key="10">
    <source>
        <dbReference type="Pfam" id="PF25973"/>
    </source>
</evidence>
<evidence type="ECO:0000313" key="12">
    <source>
        <dbReference type="EMBL" id="AWV89517.1"/>
    </source>
</evidence>
<evidence type="ECO:0000256" key="5">
    <source>
        <dbReference type="ARBA" id="ARBA00058766"/>
    </source>
</evidence>
<feature type="region of interest" description="Disordered" evidence="6">
    <location>
        <begin position="24"/>
        <end position="50"/>
    </location>
</feature>
<dbReference type="Gene3D" id="2.40.30.170">
    <property type="match status" value="1"/>
</dbReference>
<dbReference type="KEGG" id="bsed:DN745_09255"/>
<keyword evidence="2" id="KW-0813">Transport</keyword>
<evidence type="ECO:0000259" key="8">
    <source>
        <dbReference type="Pfam" id="PF25893"/>
    </source>
</evidence>
<dbReference type="PANTHER" id="PTHR30097">
    <property type="entry name" value="CATION EFFLUX SYSTEM PROTEIN CUSB"/>
    <property type="match status" value="1"/>
</dbReference>
<evidence type="ECO:0000256" key="7">
    <source>
        <dbReference type="SAM" id="SignalP"/>
    </source>
</evidence>
<evidence type="ECO:0000256" key="2">
    <source>
        <dbReference type="ARBA" id="ARBA00022448"/>
    </source>
</evidence>
<dbReference type="EMBL" id="CP030032">
    <property type="protein sequence ID" value="AWV89517.1"/>
    <property type="molecule type" value="Genomic_DNA"/>
</dbReference>
<evidence type="ECO:0000259" key="11">
    <source>
        <dbReference type="Pfam" id="PF25975"/>
    </source>
</evidence>
<dbReference type="OrthoDB" id="9806939at2"/>
<proteinExistence type="inferred from homology"/>
<comment type="similarity">
    <text evidence="1">Belongs to the membrane fusion protein (MFP) (TC 8.A.1) family.</text>
</comment>
<dbReference type="InterPro" id="IPR006143">
    <property type="entry name" value="RND_pump_MFP"/>
</dbReference>
<dbReference type="GO" id="GO:0030313">
    <property type="term" value="C:cell envelope"/>
    <property type="evidence" value="ECO:0007669"/>
    <property type="project" value="TreeGrafter"/>
</dbReference>
<dbReference type="GO" id="GO:0016020">
    <property type="term" value="C:membrane"/>
    <property type="evidence" value="ECO:0007669"/>
    <property type="project" value="InterPro"/>
</dbReference>